<comment type="caution">
    <text evidence="7">Lacks conserved residue(s) required for the propagation of feature annotation.</text>
</comment>
<dbReference type="GO" id="GO:0008270">
    <property type="term" value="F:zinc ion binding"/>
    <property type="evidence" value="ECO:0007669"/>
    <property type="project" value="InterPro"/>
</dbReference>
<dbReference type="GO" id="GO:0005615">
    <property type="term" value="C:extracellular space"/>
    <property type="evidence" value="ECO:0007669"/>
    <property type="project" value="TreeGrafter"/>
</dbReference>
<dbReference type="PANTHER" id="PTHR11705">
    <property type="entry name" value="PROTEASE FAMILY M14 CARBOXYPEPTIDASE A,B"/>
    <property type="match status" value="1"/>
</dbReference>
<proteinExistence type="inferred from homology"/>
<dbReference type="Proteomes" id="UP000708208">
    <property type="component" value="Unassembled WGS sequence"/>
</dbReference>
<dbReference type="Pfam" id="PF00246">
    <property type="entry name" value="Peptidase_M14"/>
    <property type="match status" value="1"/>
</dbReference>
<keyword evidence="6" id="KW-0482">Metalloprotease</keyword>
<feature type="non-terminal residue" evidence="9">
    <location>
        <position position="63"/>
    </location>
</feature>
<evidence type="ECO:0000259" key="8">
    <source>
        <dbReference type="PROSITE" id="PS52035"/>
    </source>
</evidence>
<evidence type="ECO:0000256" key="3">
    <source>
        <dbReference type="ARBA" id="ARBA00022670"/>
    </source>
</evidence>
<comment type="cofactor">
    <cofactor evidence="1">
        <name>Zn(2+)</name>
        <dbReference type="ChEBI" id="CHEBI:29105"/>
    </cofactor>
</comment>
<dbReference type="PROSITE" id="PS52035">
    <property type="entry name" value="PEPTIDASE_M14"/>
    <property type="match status" value="1"/>
</dbReference>
<comment type="caution">
    <text evidence="9">The sequence shown here is derived from an EMBL/GenBank/DDBJ whole genome shotgun (WGS) entry which is preliminary data.</text>
</comment>
<sequence length="63" mass="7584">IHAREWIAPATVTYIANEIIQANLKSEYWASMFDWYISPVINPDGYEYSHTNDRFWRKTRSYP</sequence>
<dbReference type="PANTHER" id="PTHR11705:SF143">
    <property type="entry name" value="SLL0236 PROTEIN"/>
    <property type="match status" value="1"/>
</dbReference>
<evidence type="ECO:0000313" key="10">
    <source>
        <dbReference type="Proteomes" id="UP000708208"/>
    </source>
</evidence>
<dbReference type="EMBL" id="CAJVCH010050543">
    <property type="protein sequence ID" value="CAG7718061.1"/>
    <property type="molecule type" value="Genomic_DNA"/>
</dbReference>
<evidence type="ECO:0000256" key="1">
    <source>
        <dbReference type="ARBA" id="ARBA00001947"/>
    </source>
</evidence>
<keyword evidence="3" id="KW-0645">Protease</keyword>
<feature type="non-terminal residue" evidence="9">
    <location>
        <position position="1"/>
    </location>
</feature>
<feature type="domain" description="Peptidase M14" evidence="8">
    <location>
        <begin position="1"/>
        <end position="63"/>
    </location>
</feature>
<evidence type="ECO:0000256" key="2">
    <source>
        <dbReference type="ARBA" id="ARBA00005988"/>
    </source>
</evidence>
<keyword evidence="10" id="KW-1185">Reference proteome</keyword>
<keyword evidence="4" id="KW-0378">Hydrolase</keyword>
<evidence type="ECO:0000256" key="5">
    <source>
        <dbReference type="ARBA" id="ARBA00022833"/>
    </source>
</evidence>
<evidence type="ECO:0000256" key="7">
    <source>
        <dbReference type="PROSITE-ProRule" id="PRU01379"/>
    </source>
</evidence>
<comment type="similarity">
    <text evidence="2 7">Belongs to the peptidase M14 family.</text>
</comment>
<dbReference type="AlphaFoldDB" id="A0A8J2JEE5"/>
<organism evidence="9 10">
    <name type="scientific">Allacma fusca</name>
    <dbReference type="NCBI Taxonomy" id="39272"/>
    <lineage>
        <taxon>Eukaryota</taxon>
        <taxon>Metazoa</taxon>
        <taxon>Ecdysozoa</taxon>
        <taxon>Arthropoda</taxon>
        <taxon>Hexapoda</taxon>
        <taxon>Collembola</taxon>
        <taxon>Symphypleona</taxon>
        <taxon>Sminthuridae</taxon>
        <taxon>Allacma</taxon>
    </lineage>
</organism>
<evidence type="ECO:0000256" key="6">
    <source>
        <dbReference type="ARBA" id="ARBA00023049"/>
    </source>
</evidence>
<reference evidence="9" key="1">
    <citation type="submission" date="2021-06" db="EMBL/GenBank/DDBJ databases">
        <authorList>
            <person name="Hodson N. C."/>
            <person name="Mongue J. A."/>
            <person name="Jaron S. K."/>
        </authorList>
    </citation>
    <scope>NUCLEOTIDE SEQUENCE</scope>
</reference>
<accession>A0A8J2JEE5</accession>
<dbReference type="GO" id="GO:0006508">
    <property type="term" value="P:proteolysis"/>
    <property type="evidence" value="ECO:0007669"/>
    <property type="project" value="UniProtKB-KW"/>
</dbReference>
<gene>
    <name evidence="9" type="ORF">AFUS01_LOCUS7484</name>
</gene>
<protein>
    <recommendedName>
        <fullName evidence="8">Peptidase M14 domain-containing protein</fullName>
    </recommendedName>
</protein>
<dbReference type="InterPro" id="IPR000834">
    <property type="entry name" value="Peptidase_M14"/>
</dbReference>
<keyword evidence="5" id="KW-0862">Zinc</keyword>
<evidence type="ECO:0000313" key="9">
    <source>
        <dbReference type="EMBL" id="CAG7718061.1"/>
    </source>
</evidence>
<dbReference type="OrthoDB" id="3626597at2759"/>
<evidence type="ECO:0000256" key="4">
    <source>
        <dbReference type="ARBA" id="ARBA00022801"/>
    </source>
</evidence>
<dbReference type="GO" id="GO:0004181">
    <property type="term" value="F:metallocarboxypeptidase activity"/>
    <property type="evidence" value="ECO:0007669"/>
    <property type="project" value="InterPro"/>
</dbReference>
<name>A0A8J2JEE5_9HEXA</name>